<dbReference type="AlphaFoldDB" id="A0A1I4XAF4"/>
<protein>
    <submittedName>
        <fullName evidence="1">Uncharacterized protein</fullName>
    </submittedName>
</protein>
<proteinExistence type="predicted"/>
<dbReference type="EMBL" id="FOVG01000001">
    <property type="protein sequence ID" value="SFN22219.1"/>
    <property type="molecule type" value="Genomic_DNA"/>
</dbReference>
<dbReference type="RefSeq" id="WP_090959821.1">
    <property type="nucleotide sequence ID" value="NZ_FOVG01000001.1"/>
</dbReference>
<reference evidence="2" key="1">
    <citation type="submission" date="2016-10" db="EMBL/GenBank/DDBJ databases">
        <authorList>
            <person name="Varghese N."/>
            <person name="Submissions S."/>
        </authorList>
    </citation>
    <scope>NUCLEOTIDE SEQUENCE [LARGE SCALE GENOMIC DNA]</scope>
    <source>
        <strain evidence="2">OV426</strain>
    </source>
</reference>
<organism evidence="1 2">
    <name type="scientific">Candidatus Pantoea varia</name>
    <dbReference type="NCBI Taxonomy" id="1881036"/>
    <lineage>
        <taxon>Bacteria</taxon>
        <taxon>Pseudomonadati</taxon>
        <taxon>Pseudomonadota</taxon>
        <taxon>Gammaproteobacteria</taxon>
        <taxon>Enterobacterales</taxon>
        <taxon>Erwiniaceae</taxon>
        <taxon>Pantoea</taxon>
    </lineage>
</organism>
<sequence length="189" mass="21580">MRIEEDIYLENFEFRRKRFIYDRQVYHSYVFVVGNEAYTVIVGDRIDEQTFTRIGYRMPSGISFPVKGLAEVCFDVFDGLECLGDFRHINIAGLGSAVVLKSVVLALITHHESFSIGGFVFQPASGEIVDRNRPTPLEEIYDAMLGLKNELRYNRRTGLPKKAPQPLIPDCFRAYKVVTTGRACYVVLQ</sequence>
<dbReference type="Proteomes" id="UP000198968">
    <property type="component" value="Unassembled WGS sequence"/>
</dbReference>
<gene>
    <name evidence="1" type="ORF">SAMN05428971_0589</name>
</gene>
<dbReference type="OrthoDB" id="6623192at2"/>
<evidence type="ECO:0000313" key="1">
    <source>
        <dbReference type="EMBL" id="SFN22219.1"/>
    </source>
</evidence>
<keyword evidence="2" id="KW-1185">Reference proteome</keyword>
<evidence type="ECO:0000313" key="2">
    <source>
        <dbReference type="Proteomes" id="UP000198968"/>
    </source>
</evidence>
<accession>A0A1I4XAF4</accession>
<name>A0A1I4XAF4_9GAMM</name>